<protein>
    <submittedName>
        <fullName evidence="2">Uncharacterized protein</fullName>
    </submittedName>
</protein>
<accession>A0A5B7IY28</accession>
<evidence type="ECO:0000256" key="1">
    <source>
        <dbReference type="SAM" id="MobiDB-lite"/>
    </source>
</evidence>
<comment type="caution">
    <text evidence="2">The sequence shown here is derived from an EMBL/GenBank/DDBJ whole genome shotgun (WGS) entry which is preliminary data.</text>
</comment>
<feature type="compositionally biased region" description="Low complexity" evidence="1">
    <location>
        <begin position="14"/>
        <end position="24"/>
    </location>
</feature>
<gene>
    <name evidence="2" type="ORF">E2C01_081212</name>
</gene>
<evidence type="ECO:0000313" key="2">
    <source>
        <dbReference type="EMBL" id="MPC86387.1"/>
    </source>
</evidence>
<dbReference type="AlphaFoldDB" id="A0A5B7IY28"/>
<proteinExistence type="predicted"/>
<sequence>MGRQAATTPPPPRYSTLSTTTSTSKSHRHSTLINTNNYTCLHPHPAPRPSFSHPSHYLTSFPAFPNPAAPILPSPTSLSITASSCYTPTRLSHLHSVSCYELTTGRR</sequence>
<reference evidence="2 3" key="1">
    <citation type="submission" date="2019-05" db="EMBL/GenBank/DDBJ databases">
        <title>Another draft genome of Portunus trituberculatus and its Hox gene families provides insights of decapod evolution.</title>
        <authorList>
            <person name="Jeong J.-H."/>
            <person name="Song I."/>
            <person name="Kim S."/>
            <person name="Choi T."/>
            <person name="Kim D."/>
            <person name="Ryu S."/>
            <person name="Kim W."/>
        </authorList>
    </citation>
    <scope>NUCLEOTIDE SEQUENCE [LARGE SCALE GENOMIC DNA]</scope>
    <source>
        <tissue evidence="2">Muscle</tissue>
    </source>
</reference>
<keyword evidence="3" id="KW-1185">Reference proteome</keyword>
<organism evidence="2 3">
    <name type="scientific">Portunus trituberculatus</name>
    <name type="common">Swimming crab</name>
    <name type="synonym">Neptunus trituberculatus</name>
    <dbReference type="NCBI Taxonomy" id="210409"/>
    <lineage>
        <taxon>Eukaryota</taxon>
        <taxon>Metazoa</taxon>
        <taxon>Ecdysozoa</taxon>
        <taxon>Arthropoda</taxon>
        <taxon>Crustacea</taxon>
        <taxon>Multicrustacea</taxon>
        <taxon>Malacostraca</taxon>
        <taxon>Eumalacostraca</taxon>
        <taxon>Eucarida</taxon>
        <taxon>Decapoda</taxon>
        <taxon>Pleocyemata</taxon>
        <taxon>Brachyura</taxon>
        <taxon>Eubrachyura</taxon>
        <taxon>Portunoidea</taxon>
        <taxon>Portunidae</taxon>
        <taxon>Portuninae</taxon>
        <taxon>Portunus</taxon>
    </lineage>
</organism>
<feature type="region of interest" description="Disordered" evidence="1">
    <location>
        <begin position="1"/>
        <end position="29"/>
    </location>
</feature>
<evidence type="ECO:0000313" key="3">
    <source>
        <dbReference type="Proteomes" id="UP000324222"/>
    </source>
</evidence>
<name>A0A5B7IY28_PORTR</name>
<dbReference type="EMBL" id="VSRR010071283">
    <property type="protein sequence ID" value="MPC86387.1"/>
    <property type="molecule type" value="Genomic_DNA"/>
</dbReference>
<dbReference type="Proteomes" id="UP000324222">
    <property type="component" value="Unassembled WGS sequence"/>
</dbReference>